<gene>
    <name evidence="2" type="ORF">EVAR_4065_1</name>
</gene>
<evidence type="ECO:0000256" key="1">
    <source>
        <dbReference type="SAM" id="MobiDB-lite"/>
    </source>
</evidence>
<dbReference type="AlphaFoldDB" id="A0A4C1T7F2"/>
<evidence type="ECO:0000313" key="3">
    <source>
        <dbReference type="Proteomes" id="UP000299102"/>
    </source>
</evidence>
<protein>
    <submittedName>
        <fullName evidence="2">Uncharacterized protein</fullName>
    </submittedName>
</protein>
<organism evidence="2 3">
    <name type="scientific">Eumeta variegata</name>
    <name type="common">Bagworm moth</name>
    <name type="synonym">Eumeta japonica</name>
    <dbReference type="NCBI Taxonomy" id="151549"/>
    <lineage>
        <taxon>Eukaryota</taxon>
        <taxon>Metazoa</taxon>
        <taxon>Ecdysozoa</taxon>
        <taxon>Arthropoda</taxon>
        <taxon>Hexapoda</taxon>
        <taxon>Insecta</taxon>
        <taxon>Pterygota</taxon>
        <taxon>Neoptera</taxon>
        <taxon>Endopterygota</taxon>
        <taxon>Lepidoptera</taxon>
        <taxon>Glossata</taxon>
        <taxon>Ditrysia</taxon>
        <taxon>Tineoidea</taxon>
        <taxon>Psychidae</taxon>
        <taxon>Oiketicinae</taxon>
        <taxon>Eumeta</taxon>
    </lineage>
</organism>
<keyword evidence="3" id="KW-1185">Reference proteome</keyword>
<reference evidence="2 3" key="1">
    <citation type="journal article" date="2019" name="Commun. Biol.">
        <title>The bagworm genome reveals a unique fibroin gene that provides high tensile strength.</title>
        <authorList>
            <person name="Kono N."/>
            <person name="Nakamura H."/>
            <person name="Ohtoshi R."/>
            <person name="Tomita M."/>
            <person name="Numata K."/>
            <person name="Arakawa K."/>
        </authorList>
    </citation>
    <scope>NUCLEOTIDE SEQUENCE [LARGE SCALE GENOMIC DNA]</scope>
</reference>
<evidence type="ECO:0000313" key="2">
    <source>
        <dbReference type="EMBL" id="GBP09201.1"/>
    </source>
</evidence>
<comment type="caution">
    <text evidence="2">The sequence shown here is derived from an EMBL/GenBank/DDBJ whole genome shotgun (WGS) entry which is preliminary data.</text>
</comment>
<feature type="region of interest" description="Disordered" evidence="1">
    <location>
        <begin position="1"/>
        <end position="62"/>
    </location>
</feature>
<accession>A0A4C1T7F2</accession>
<proteinExistence type="predicted"/>
<name>A0A4C1T7F2_EUMVA</name>
<dbReference type="EMBL" id="BGZK01000034">
    <property type="protein sequence ID" value="GBP09201.1"/>
    <property type="molecule type" value="Genomic_DNA"/>
</dbReference>
<sequence length="86" mass="9417">MHVVDCRRPASPSRTTAGTDGLDLKLPRRSSALGVGGCRQPASPSGTTVRTDDLDLKSPRRSSARRRLLWADITIEDNSGDRQFRP</sequence>
<dbReference type="Proteomes" id="UP000299102">
    <property type="component" value="Unassembled WGS sequence"/>
</dbReference>